<dbReference type="RefSeq" id="WP_075129123.1">
    <property type="nucleotide sequence ID" value="NZ_MSIE01000065.1"/>
</dbReference>
<protein>
    <submittedName>
        <fullName evidence="6">Methylene-tetrahydromethanopterin reductase</fullName>
    </submittedName>
</protein>
<keyword evidence="1" id="KW-0285">Flavoprotein</keyword>
<evidence type="ECO:0000259" key="5">
    <source>
        <dbReference type="Pfam" id="PF00296"/>
    </source>
</evidence>
<evidence type="ECO:0000256" key="3">
    <source>
        <dbReference type="ARBA" id="ARBA00023002"/>
    </source>
</evidence>
<accession>A0A1Q8CC45</accession>
<dbReference type="InterPro" id="IPR036661">
    <property type="entry name" value="Luciferase-like_sf"/>
</dbReference>
<feature type="domain" description="Luciferase-like" evidence="5">
    <location>
        <begin position="2"/>
        <end position="231"/>
    </location>
</feature>
<keyword evidence="4" id="KW-0503">Monooxygenase</keyword>
<dbReference type="PANTHER" id="PTHR42847:SF4">
    <property type="entry name" value="ALKANESULFONATE MONOOXYGENASE-RELATED"/>
    <property type="match status" value="1"/>
</dbReference>
<dbReference type="SUPFAM" id="SSF51679">
    <property type="entry name" value="Bacterial luciferase-like"/>
    <property type="match status" value="1"/>
</dbReference>
<evidence type="ECO:0000256" key="1">
    <source>
        <dbReference type="ARBA" id="ARBA00022630"/>
    </source>
</evidence>
<proteinExistence type="predicted"/>
<dbReference type="Proteomes" id="UP000185596">
    <property type="component" value="Unassembled WGS sequence"/>
</dbReference>
<dbReference type="OrthoDB" id="5723200at2"/>
<keyword evidence="3" id="KW-0560">Oxidoreductase</keyword>
<dbReference type="AlphaFoldDB" id="A0A1Q8CC45"/>
<reference evidence="6 7" key="1">
    <citation type="submission" date="2016-12" db="EMBL/GenBank/DDBJ databases">
        <title>The draft genome sequence of Actinophytocola sp. 11-183.</title>
        <authorList>
            <person name="Wang W."/>
            <person name="Yuan L."/>
        </authorList>
    </citation>
    <scope>NUCLEOTIDE SEQUENCE [LARGE SCALE GENOMIC DNA]</scope>
    <source>
        <strain evidence="6 7">11-183</strain>
    </source>
</reference>
<comment type="caution">
    <text evidence="6">The sequence shown here is derived from an EMBL/GenBank/DDBJ whole genome shotgun (WGS) entry which is preliminary data.</text>
</comment>
<sequence>MKVGIGLPNTVPGTSGALLVEWARRADTGPFATVAVLDRLVYDSIEPFAALSAAAAVTSRVRLATNIAIGPLRAPAVLAKQALAVDALSDGRFTLGLGVGARRDDYEAAGVDRRTRGAVLSEQLAFLRGRLDASGIGPARPPVELLVGGSSGAAFARMARYADGYAHGGGPPRAFGSAAARARAAWRDLDRPGDPRLWGQGYLALGDPDRGRAYLRDYYAFTGPFAEKIAAGALTSARAVKDFVRGYEAEGCDELILYPTVADLDDLDRLAEAVG</sequence>
<keyword evidence="2" id="KW-0288">FMN</keyword>
<name>A0A1Q8CC45_9PSEU</name>
<dbReference type="Gene3D" id="3.20.20.30">
    <property type="entry name" value="Luciferase-like domain"/>
    <property type="match status" value="1"/>
</dbReference>
<dbReference type="Pfam" id="PF00296">
    <property type="entry name" value="Bac_luciferase"/>
    <property type="match status" value="1"/>
</dbReference>
<evidence type="ECO:0000313" key="7">
    <source>
        <dbReference type="Proteomes" id="UP000185596"/>
    </source>
</evidence>
<dbReference type="InterPro" id="IPR011251">
    <property type="entry name" value="Luciferase-like_dom"/>
</dbReference>
<dbReference type="GO" id="GO:0046306">
    <property type="term" value="P:alkanesulfonate catabolic process"/>
    <property type="evidence" value="ECO:0007669"/>
    <property type="project" value="TreeGrafter"/>
</dbReference>
<dbReference type="EMBL" id="MSIE01000065">
    <property type="protein sequence ID" value="OLF11860.1"/>
    <property type="molecule type" value="Genomic_DNA"/>
</dbReference>
<evidence type="ECO:0000256" key="4">
    <source>
        <dbReference type="ARBA" id="ARBA00023033"/>
    </source>
</evidence>
<keyword evidence="7" id="KW-1185">Reference proteome</keyword>
<evidence type="ECO:0000256" key="2">
    <source>
        <dbReference type="ARBA" id="ARBA00022643"/>
    </source>
</evidence>
<organism evidence="6 7">
    <name type="scientific">Actinophytocola xanthii</name>
    <dbReference type="NCBI Taxonomy" id="1912961"/>
    <lineage>
        <taxon>Bacteria</taxon>
        <taxon>Bacillati</taxon>
        <taxon>Actinomycetota</taxon>
        <taxon>Actinomycetes</taxon>
        <taxon>Pseudonocardiales</taxon>
        <taxon>Pseudonocardiaceae</taxon>
    </lineage>
</organism>
<dbReference type="PANTHER" id="PTHR42847">
    <property type="entry name" value="ALKANESULFONATE MONOOXYGENASE"/>
    <property type="match status" value="1"/>
</dbReference>
<dbReference type="GO" id="GO:0008726">
    <property type="term" value="F:alkanesulfonate monooxygenase activity"/>
    <property type="evidence" value="ECO:0007669"/>
    <property type="project" value="TreeGrafter"/>
</dbReference>
<evidence type="ECO:0000313" key="6">
    <source>
        <dbReference type="EMBL" id="OLF11860.1"/>
    </source>
</evidence>
<gene>
    <name evidence="6" type="ORF">BU204_29880</name>
</gene>
<dbReference type="STRING" id="1912961.BU204_29880"/>
<dbReference type="InterPro" id="IPR050172">
    <property type="entry name" value="SsuD_RutA_monooxygenase"/>
</dbReference>